<dbReference type="Pfam" id="PF01381">
    <property type="entry name" value="HTH_3"/>
    <property type="match status" value="1"/>
</dbReference>
<reference evidence="2" key="1">
    <citation type="journal article" date="2014" name="Front. Microbiol.">
        <title>High frequency of phylogenetically diverse reductive dehalogenase-homologous genes in deep subseafloor sedimentary metagenomes.</title>
        <authorList>
            <person name="Kawai M."/>
            <person name="Futagami T."/>
            <person name="Toyoda A."/>
            <person name="Takaki Y."/>
            <person name="Nishi S."/>
            <person name="Hori S."/>
            <person name="Arai W."/>
            <person name="Tsubouchi T."/>
            <person name="Morono Y."/>
            <person name="Uchiyama I."/>
            <person name="Ito T."/>
            <person name="Fujiyama A."/>
            <person name="Inagaki F."/>
            <person name="Takami H."/>
        </authorList>
    </citation>
    <scope>NUCLEOTIDE SEQUENCE</scope>
    <source>
        <strain evidence="2">Expedition CK06-06</strain>
    </source>
</reference>
<feature type="domain" description="HTH cro/C1-type" evidence="1">
    <location>
        <begin position="11"/>
        <end position="44"/>
    </location>
</feature>
<name>X1MM05_9ZZZZ</name>
<dbReference type="InterPro" id="IPR001387">
    <property type="entry name" value="Cro/C1-type_HTH"/>
</dbReference>
<comment type="caution">
    <text evidence="2">The sequence shown here is derived from an EMBL/GenBank/DDBJ whole genome shotgun (WGS) entry which is preliminary data.</text>
</comment>
<dbReference type="PROSITE" id="PS50943">
    <property type="entry name" value="HTH_CROC1"/>
    <property type="match status" value="1"/>
</dbReference>
<dbReference type="Gene3D" id="1.10.260.40">
    <property type="entry name" value="lambda repressor-like DNA-binding domains"/>
    <property type="match status" value="1"/>
</dbReference>
<gene>
    <name evidence="2" type="ORF">S06H3_36765</name>
</gene>
<dbReference type="SUPFAM" id="SSF47413">
    <property type="entry name" value="lambda repressor-like DNA-binding domains"/>
    <property type="match status" value="1"/>
</dbReference>
<accession>X1MM05</accession>
<protein>
    <recommendedName>
        <fullName evidence="1">HTH cro/C1-type domain-containing protein</fullName>
    </recommendedName>
</protein>
<dbReference type="AlphaFoldDB" id="X1MM05"/>
<dbReference type="EMBL" id="BARV01022289">
    <property type="protein sequence ID" value="GAI19076.1"/>
    <property type="molecule type" value="Genomic_DNA"/>
</dbReference>
<proteinExistence type="predicted"/>
<evidence type="ECO:0000259" key="1">
    <source>
        <dbReference type="PROSITE" id="PS50943"/>
    </source>
</evidence>
<organism evidence="2">
    <name type="scientific">marine sediment metagenome</name>
    <dbReference type="NCBI Taxonomy" id="412755"/>
    <lineage>
        <taxon>unclassified sequences</taxon>
        <taxon>metagenomes</taxon>
        <taxon>ecological metagenomes</taxon>
    </lineage>
</organism>
<dbReference type="CDD" id="cd00093">
    <property type="entry name" value="HTH_XRE"/>
    <property type="match status" value="1"/>
</dbReference>
<dbReference type="GO" id="GO:0003677">
    <property type="term" value="F:DNA binding"/>
    <property type="evidence" value="ECO:0007669"/>
    <property type="project" value="InterPro"/>
</dbReference>
<sequence>MTDKLTVGKNLKKLRRRLGLTQKEFGEKVPGKVDRTYIGKIERGDQ</sequence>
<dbReference type="InterPro" id="IPR010982">
    <property type="entry name" value="Lambda_DNA-bd_dom_sf"/>
</dbReference>
<evidence type="ECO:0000313" key="2">
    <source>
        <dbReference type="EMBL" id="GAI19076.1"/>
    </source>
</evidence>